<sequence>MVAFVAHDHLNQLHIYLRHSYAPPPTSAKMPNPPQLFHGLRSIPLPAFPPPIPSPSSATRSSVPSLKPSNRYQKPLLQLPGLP</sequence>
<dbReference type="AlphaFoldDB" id="A0AAU9M3G5"/>
<accession>A0AAU9M3G5</accession>
<feature type="region of interest" description="Disordered" evidence="1">
    <location>
        <begin position="47"/>
        <end position="83"/>
    </location>
</feature>
<feature type="compositionally biased region" description="Low complexity" evidence="1">
    <location>
        <begin position="55"/>
        <end position="65"/>
    </location>
</feature>
<gene>
    <name evidence="2" type="ORF">LVIROSA_LOCUS8725</name>
</gene>
<protein>
    <submittedName>
        <fullName evidence="2">Uncharacterized protein</fullName>
    </submittedName>
</protein>
<proteinExistence type="predicted"/>
<evidence type="ECO:0000313" key="3">
    <source>
        <dbReference type="Proteomes" id="UP001157418"/>
    </source>
</evidence>
<reference evidence="2 3" key="1">
    <citation type="submission" date="2022-01" db="EMBL/GenBank/DDBJ databases">
        <authorList>
            <person name="Xiong W."/>
            <person name="Schranz E."/>
        </authorList>
    </citation>
    <scope>NUCLEOTIDE SEQUENCE [LARGE SCALE GENOMIC DNA]</scope>
</reference>
<organism evidence="2 3">
    <name type="scientific">Lactuca virosa</name>
    <dbReference type="NCBI Taxonomy" id="75947"/>
    <lineage>
        <taxon>Eukaryota</taxon>
        <taxon>Viridiplantae</taxon>
        <taxon>Streptophyta</taxon>
        <taxon>Embryophyta</taxon>
        <taxon>Tracheophyta</taxon>
        <taxon>Spermatophyta</taxon>
        <taxon>Magnoliopsida</taxon>
        <taxon>eudicotyledons</taxon>
        <taxon>Gunneridae</taxon>
        <taxon>Pentapetalae</taxon>
        <taxon>asterids</taxon>
        <taxon>campanulids</taxon>
        <taxon>Asterales</taxon>
        <taxon>Asteraceae</taxon>
        <taxon>Cichorioideae</taxon>
        <taxon>Cichorieae</taxon>
        <taxon>Lactucinae</taxon>
        <taxon>Lactuca</taxon>
    </lineage>
</organism>
<evidence type="ECO:0000256" key="1">
    <source>
        <dbReference type="SAM" id="MobiDB-lite"/>
    </source>
</evidence>
<dbReference type="EMBL" id="CAKMRJ010001112">
    <property type="protein sequence ID" value="CAH1421315.1"/>
    <property type="molecule type" value="Genomic_DNA"/>
</dbReference>
<comment type="caution">
    <text evidence="2">The sequence shown here is derived from an EMBL/GenBank/DDBJ whole genome shotgun (WGS) entry which is preliminary data.</text>
</comment>
<dbReference type="Proteomes" id="UP001157418">
    <property type="component" value="Unassembled WGS sequence"/>
</dbReference>
<evidence type="ECO:0000313" key="2">
    <source>
        <dbReference type="EMBL" id="CAH1421315.1"/>
    </source>
</evidence>
<name>A0AAU9M3G5_9ASTR</name>
<keyword evidence="3" id="KW-1185">Reference proteome</keyword>